<protein>
    <submittedName>
        <fullName evidence="3">PHP domain protein</fullName>
    </submittedName>
</protein>
<dbReference type="SUPFAM" id="SSF89550">
    <property type="entry name" value="PHP domain-like"/>
    <property type="match status" value="2"/>
</dbReference>
<dbReference type="OrthoDB" id="50465at2157"/>
<dbReference type="NCBIfam" id="NF038032">
    <property type="entry name" value="CehA_McbA_metalo"/>
    <property type="match status" value="1"/>
</dbReference>
<name>M0E037_9EURY</name>
<dbReference type="PANTHER" id="PTHR42924:SF3">
    <property type="entry name" value="POLYMERASE_HISTIDINOL PHOSPHATASE N-TERMINAL DOMAIN-CONTAINING PROTEIN"/>
    <property type="match status" value="1"/>
</dbReference>
<dbReference type="Proteomes" id="UP000011586">
    <property type="component" value="Unassembled WGS sequence"/>
</dbReference>
<dbReference type="InterPro" id="IPR004013">
    <property type="entry name" value="PHP_dom"/>
</dbReference>
<dbReference type="GO" id="GO:0035312">
    <property type="term" value="F:5'-3' DNA exonuclease activity"/>
    <property type="evidence" value="ECO:0007669"/>
    <property type="project" value="TreeGrafter"/>
</dbReference>
<evidence type="ECO:0000259" key="2">
    <source>
        <dbReference type="SMART" id="SM00481"/>
    </source>
</evidence>
<organism evidence="3 4">
    <name type="scientific">Halorubrum californiense DSM 19288</name>
    <dbReference type="NCBI Taxonomy" id="1227465"/>
    <lineage>
        <taxon>Archaea</taxon>
        <taxon>Methanobacteriati</taxon>
        <taxon>Methanobacteriota</taxon>
        <taxon>Stenosarchaea group</taxon>
        <taxon>Halobacteria</taxon>
        <taxon>Halobacteriales</taxon>
        <taxon>Haloferacaceae</taxon>
        <taxon>Halorubrum</taxon>
    </lineage>
</organism>
<dbReference type="RefSeq" id="WP_008445346.1">
    <property type="nucleotide sequence ID" value="NZ_AOJK01000072.1"/>
</dbReference>
<dbReference type="EMBL" id="AOJK01000072">
    <property type="protein sequence ID" value="ELZ40312.1"/>
    <property type="molecule type" value="Genomic_DNA"/>
</dbReference>
<dbReference type="Pfam" id="PF02811">
    <property type="entry name" value="PHP"/>
    <property type="match status" value="1"/>
</dbReference>
<reference evidence="3 4" key="1">
    <citation type="journal article" date="2014" name="PLoS Genet.">
        <title>Phylogenetically driven sequencing of extremely halophilic archaea reveals strategies for static and dynamic osmo-response.</title>
        <authorList>
            <person name="Becker E.A."/>
            <person name="Seitzer P.M."/>
            <person name="Tritt A."/>
            <person name="Larsen D."/>
            <person name="Krusor M."/>
            <person name="Yao A.I."/>
            <person name="Wu D."/>
            <person name="Madern D."/>
            <person name="Eisen J.A."/>
            <person name="Darling A.E."/>
            <person name="Facciotti M.T."/>
        </authorList>
    </citation>
    <scope>NUCLEOTIDE SEQUENCE [LARGE SCALE GENOMIC DNA]</scope>
    <source>
        <strain evidence="3 4">DSM 19288</strain>
    </source>
</reference>
<dbReference type="Pfam" id="PF13263">
    <property type="entry name" value="PHP_C"/>
    <property type="match status" value="1"/>
</dbReference>
<dbReference type="AlphaFoldDB" id="M0E037"/>
<gene>
    <name evidence="3" type="ORF">C463_15375</name>
</gene>
<dbReference type="GO" id="GO:0004534">
    <property type="term" value="F:5'-3' RNA exonuclease activity"/>
    <property type="evidence" value="ECO:0007669"/>
    <property type="project" value="TreeGrafter"/>
</dbReference>
<feature type="region of interest" description="Disordered" evidence="1">
    <location>
        <begin position="110"/>
        <end position="173"/>
    </location>
</feature>
<dbReference type="PATRIC" id="fig|1227465.4.peg.2971"/>
<evidence type="ECO:0000256" key="1">
    <source>
        <dbReference type="SAM" id="MobiDB-lite"/>
    </source>
</evidence>
<keyword evidence="4" id="KW-1185">Reference proteome</keyword>
<dbReference type="InterPro" id="IPR003141">
    <property type="entry name" value="Pol/His_phosphatase_N"/>
</dbReference>
<evidence type="ECO:0000313" key="4">
    <source>
        <dbReference type="Proteomes" id="UP000011586"/>
    </source>
</evidence>
<feature type="compositionally biased region" description="Acidic residues" evidence="1">
    <location>
        <begin position="132"/>
        <end position="142"/>
    </location>
</feature>
<dbReference type="SMART" id="SM00481">
    <property type="entry name" value="POLIIIAc"/>
    <property type="match status" value="1"/>
</dbReference>
<dbReference type="InterPro" id="IPR052018">
    <property type="entry name" value="PHP_domain"/>
</dbReference>
<dbReference type="InterPro" id="IPR016195">
    <property type="entry name" value="Pol/histidinol_Pase-like"/>
</dbReference>
<proteinExistence type="predicted"/>
<feature type="compositionally biased region" description="Basic and acidic residues" evidence="1">
    <location>
        <begin position="143"/>
        <end position="163"/>
    </location>
</feature>
<dbReference type="PANTHER" id="PTHR42924">
    <property type="entry name" value="EXONUCLEASE"/>
    <property type="match status" value="1"/>
</dbReference>
<evidence type="ECO:0000313" key="3">
    <source>
        <dbReference type="EMBL" id="ELZ40312.1"/>
    </source>
</evidence>
<feature type="domain" description="Polymerase/histidinol phosphatase N-terminal" evidence="2">
    <location>
        <begin position="8"/>
        <end position="74"/>
    </location>
</feature>
<dbReference type="CDD" id="cd07432">
    <property type="entry name" value="PHP_HisPPase"/>
    <property type="match status" value="1"/>
</dbReference>
<sequence length="320" mass="34302">MSRVTVSIDPHVHSEGSYDGHEPVELILEHAAEIGLDAVVITDHDVIRESKRAAEIAPEYGLIGIPGVEVSTAHGHLLAIGVERMPPRGESYAETVRWIRDAGGVAIVPHPFQRSRHGVRQRNIPTPGPADEATDDAAESEAPDSRVDADAPDSKAPDPDSKGPEPAPAPASAVAEVDAIEVFNAWLFTGYRNRRARRFAAEHGYPGVAASDAHYLQYVGRAFTELTVEGVDSVHEVTADDVLAAIRRGTTTVEGRRAPIRMAAKHYVGAAGRRSAYYARTGAARGARATKRTAVDGAVAAKVAALQSVHRTRRLLSWFA</sequence>
<accession>M0E037</accession>
<dbReference type="STRING" id="1227465.C463_15375"/>
<comment type="caution">
    <text evidence="3">The sequence shown here is derived from an EMBL/GenBank/DDBJ whole genome shotgun (WGS) entry which is preliminary data.</text>
</comment>
<dbReference type="Gene3D" id="3.20.20.140">
    <property type="entry name" value="Metal-dependent hydrolases"/>
    <property type="match status" value="1"/>
</dbReference>